<protein>
    <submittedName>
        <fullName evidence="2">Uncharacterized protein</fullName>
    </submittedName>
</protein>
<organism evidence="2 3">
    <name type="scientific">Zosterops borbonicus</name>
    <dbReference type="NCBI Taxonomy" id="364589"/>
    <lineage>
        <taxon>Eukaryota</taxon>
        <taxon>Metazoa</taxon>
        <taxon>Chordata</taxon>
        <taxon>Craniata</taxon>
        <taxon>Vertebrata</taxon>
        <taxon>Euteleostomi</taxon>
        <taxon>Archelosauria</taxon>
        <taxon>Archosauria</taxon>
        <taxon>Dinosauria</taxon>
        <taxon>Saurischia</taxon>
        <taxon>Theropoda</taxon>
        <taxon>Coelurosauria</taxon>
        <taxon>Aves</taxon>
        <taxon>Neognathae</taxon>
        <taxon>Neoaves</taxon>
        <taxon>Telluraves</taxon>
        <taxon>Australaves</taxon>
        <taxon>Passeriformes</taxon>
        <taxon>Sylvioidea</taxon>
        <taxon>Zosteropidae</taxon>
        <taxon>Zosterops</taxon>
    </lineage>
</organism>
<proteinExistence type="predicted"/>
<comment type="caution">
    <text evidence="2">The sequence shown here is derived from an EMBL/GenBank/DDBJ whole genome shotgun (WGS) entry which is preliminary data.</text>
</comment>
<name>A0A8K1LLK8_9PASS</name>
<reference evidence="2" key="1">
    <citation type="submission" date="2019-04" db="EMBL/GenBank/DDBJ databases">
        <title>Genome assembly of Zosterops borbonicus 15179.</title>
        <authorList>
            <person name="Leroy T."/>
            <person name="Anselmetti Y."/>
            <person name="Tilak M.-K."/>
            <person name="Nabholz B."/>
        </authorList>
    </citation>
    <scope>NUCLEOTIDE SEQUENCE</scope>
    <source>
        <strain evidence="2">HGM_15179</strain>
        <tissue evidence="2">Muscle</tissue>
    </source>
</reference>
<accession>A0A8K1LLK8</accession>
<dbReference type="AlphaFoldDB" id="A0A8K1LLK8"/>
<evidence type="ECO:0000313" key="3">
    <source>
        <dbReference type="Proteomes" id="UP000796761"/>
    </source>
</evidence>
<feature type="compositionally biased region" description="Basic and acidic residues" evidence="1">
    <location>
        <begin position="1"/>
        <end position="18"/>
    </location>
</feature>
<dbReference type="EMBL" id="SWJQ01000234">
    <property type="protein sequence ID" value="TRZ18136.1"/>
    <property type="molecule type" value="Genomic_DNA"/>
</dbReference>
<sequence length="75" mass="8747">MERALLSGDMKHDTRQWAETDAQEVPPEHEEELYSAVTKHWNSLSREAVESPSLLKPFRNRLDTILCRVLWDDPA</sequence>
<evidence type="ECO:0000313" key="2">
    <source>
        <dbReference type="EMBL" id="TRZ18136.1"/>
    </source>
</evidence>
<keyword evidence="3" id="KW-1185">Reference proteome</keyword>
<feature type="region of interest" description="Disordered" evidence="1">
    <location>
        <begin position="1"/>
        <end position="28"/>
    </location>
</feature>
<evidence type="ECO:0000256" key="1">
    <source>
        <dbReference type="SAM" id="MobiDB-lite"/>
    </source>
</evidence>
<gene>
    <name evidence="2" type="ORF">HGM15179_008988</name>
</gene>
<dbReference type="OrthoDB" id="9218981at2759"/>
<dbReference type="Proteomes" id="UP000796761">
    <property type="component" value="Unassembled WGS sequence"/>
</dbReference>